<sequence length="282" mass="30971">MSGEKKTILAFDAYGTLLSTESIAKKLSSHFGQEKAQTIAATWRKYQLEYTWRLNSMSTQSIKPQSYQCTAPSIQSSINSKFNASLLTRLADIYEDFSKVTLRSLRHALAESSVSLEQDDIDDLMKAYDSLSIFPDVAPALEAIAKQSNFYPVVFSNGTQTMVSNSVNKSPDLSKHASTFKEIVVVEEPKRFKPTPESYTHLAKSVGKDPSSKEDMASMWLISGNPFDVVGARAVGMQACWVDRAGNGWQDGLLEGEIGRPTVIVSSLEEVPSKVSGVLPVQ</sequence>
<dbReference type="InterPro" id="IPR051540">
    <property type="entry name" value="S-2-haloacid_dehalogenase"/>
</dbReference>
<dbReference type="InterPro" id="IPR036412">
    <property type="entry name" value="HAD-like_sf"/>
</dbReference>
<dbReference type="SFLD" id="SFLDS00003">
    <property type="entry name" value="Haloacid_Dehalogenase"/>
    <property type="match status" value="1"/>
</dbReference>
<evidence type="ECO:0000313" key="2">
    <source>
        <dbReference type="EMBL" id="THW84471.1"/>
    </source>
</evidence>
<dbReference type="Pfam" id="PF00702">
    <property type="entry name" value="Hydrolase"/>
    <property type="match status" value="1"/>
</dbReference>
<dbReference type="GO" id="GO:0016787">
    <property type="term" value="F:hydrolase activity"/>
    <property type="evidence" value="ECO:0007669"/>
    <property type="project" value="UniProtKB-KW"/>
</dbReference>
<evidence type="ECO:0000313" key="3">
    <source>
        <dbReference type="Proteomes" id="UP000304928"/>
    </source>
</evidence>
<dbReference type="Proteomes" id="UP000304928">
    <property type="component" value="Unassembled WGS sequence"/>
</dbReference>
<gene>
    <name evidence="2" type="ORF">D6D15_08848</name>
</gene>
<organism evidence="2 3">
    <name type="scientific">Aureobasidium pullulans</name>
    <name type="common">Black yeast</name>
    <name type="synonym">Pullularia pullulans</name>
    <dbReference type="NCBI Taxonomy" id="5580"/>
    <lineage>
        <taxon>Eukaryota</taxon>
        <taxon>Fungi</taxon>
        <taxon>Dikarya</taxon>
        <taxon>Ascomycota</taxon>
        <taxon>Pezizomycotina</taxon>
        <taxon>Dothideomycetes</taxon>
        <taxon>Dothideomycetidae</taxon>
        <taxon>Dothideales</taxon>
        <taxon>Saccotheciaceae</taxon>
        <taxon>Aureobasidium</taxon>
    </lineage>
</organism>
<dbReference type="SUPFAM" id="SSF56784">
    <property type="entry name" value="HAD-like"/>
    <property type="match status" value="1"/>
</dbReference>
<proteinExistence type="predicted"/>
<dbReference type="InterPro" id="IPR023198">
    <property type="entry name" value="PGP-like_dom2"/>
</dbReference>
<dbReference type="AlphaFoldDB" id="A0A4S9AWK6"/>
<dbReference type="InterPro" id="IPR023214">
    <property type="entry name" value="HAD_sf"/>
</dbReference>
<dbReference type="EMBL" id="QZAR01000223">
    <property type="protein sequence ID" value="THW84471.1"/>
    <property type="molecule type" value="Genomic_DNA"/>
</dbReference>
<comment type="caution">
    <text evidence="2">The sequence shown here is derived from an EMBL/GenBank/DDBJ whole genome shotgun (WGS) entry which is preliminary data.</text>
</comment>
<dbReference type="Gene3D" id="1.10.150.240">
    <property type="entry name" value="Putative phosphatase, domain 2"/>
    <property type="match status" value="1"/>
</dbReference>
<dbReference type="Gene3D" id="3.40.50.1000">
    <property type="entry name" value="HAD superfamily/HAD-like"/>
    <property type="match status" value="1"/>
</dbReference>
<dbReference type="PANTHER" id="PTHR43316:SF3">
    <property type="entry name" value="HALOACID DEHALOGENASE, TYPE II (AFU_ORTHOLOGUE AFUA_2G07750)-RELATED"/>
    <property type="match status" value="1"/>
</dbReference>
<accession>A0A4S9AWK6</accession>
<dbReference type="SFLD" id="SFLDG01129">
    <property type="entry name" value="C1.5:_HAD__Beta-PGM__Phosphata"/>
    <property type="match status" value="1"/>
</dbReference>
<name>A0A4S9AWK6_AURPU</name>
<protein>
    <submittedName>
        <fullName evidence="2">Haloacid dehalogenase, type II</fullName>
    </submittedName>
</protein>
<reference evidence="2 3" key="1">
    <citation type="submission" date="2018-10" db="EMBL/GenBank/DDBJ databases">
        <title>Fifty Aureobasidium pullulans genomes reveal a recombining polyextremotolerant generalist.</title>
        <authorList>
            <person name="Gostincar C."/>
            <person name="Turk M."/>
            <person name="Zajc J."/>
            <person name="Gunde-Cimerman N."/>
        </authorList>
    </citation>
    <scope>NUCLEOTIDE SEQUENCE [LARGE SCALE GENOMIC DNA]</scope>
    <source>
        <strain evidence="2 3">EXF-10507</strain>
    </source>
</reference>
<dbReference type="PANTHER" id="PTHR43316">
    <property type="entry name" value="HYDROLASE, HALOACID DELAHOGENASE-RELATED"/>
    <property type="match status" value="1"/>
</dbReference>
<evidence type="ECO:0000256" key="1">
    <source>
        <dbReference type="ARBA" id="ARBA00022801"/>
    </source>
</evidence>
<keyword evidence="1" id="KW-0378">Hydrolase</keyword>